<protein>
    <submittedName>
        <fullName evidence="4">Fas binding factor 1</fullName>
    </submittedName>
</protein>
<dbReference type="Ensembl" id="ENSCPBT00000047843.1">
    <property type="protein sequence ID" value="ENSCPBP00000040834.1"/>
    <property type="gene ID" value="ENSCPBG00000028039.1"/>
</dbReference>
<dbReference type="Proteomes" id="UP000694380">
    <property type="component" value="Unplaced"/>
</dbReference>
<feature type="coiled-coil region" evidence="1">
    <location>
        <begin position="1003"/>
        <end position="1047"/>
    </location>
</feature>
<feature type="region of interest" description="Disordered" evidence="2">
    <location>
        <begin position="1053"/>
        <end position="1076"/>
    </location>
</feature>
<dbReference type="GO" id="GO:0036064">
    <property type="term" value="C:ciliary basal body"/>
    <property type="evidence" value="ECO:0007669"/>
    <property type="project" value="TreeGrafter"/>
</dbReference>
<name>A0A8C3PGC4_CHRPI</name>
<feature type="coiled-coil region" evidence="1">
    <location>
        <begin position="922"/>
        <end position="967"/>
    </location>
</feature>
<feature type="compositionally biased region" description="Basic and acidic residues" evidence="2">
    <location>
        <begin position="137"/>
        <end position="151"/>
    </location>
</feature>
<feature type="compositionally biased region" description="Polar residues" evidence="2">
    <location>
        <begin position="331"/>
        <end position="347"/>
    </location>
</feature>
<proteinExistence type="predicted"/>
<feature type="coiled-coil region" evidence="1">
    <location>
        <begin position="821"/>
        <end position="859"/>
    </location>
</feature>
<evidence type="ECO:0000256" key="2">
    <source>
        <dbReference type="SAM" id="MobiDB-lite"/>
    </source>
</evidence>
<feature type="compositionally biased region" description="Low complexity" evidence="2">
    <location>
        <begin position="363"/>
        <end position="372"/>
    </location>
</feature>
<keyword evidence="1" id="KW-0175">Coiled coil</keyword>
<dbReference type="AlphaFoldDB" id="A0A8C3PGC4"/>
<dbReference type="GO" id="GO:0090162">
    <property type="term" value="P:establishment of epithelial cell polarity"/>
    <property type="evidence" value="ECO:0007669"/>
    <property type="project" value="InterPro"/>
</dbReference>
<dbReference type="GO" id="GO:0097539">
    <property type="term" value="C:ciliary transition fiber"/>
    <property type="evidence" value="ECO:0007669"/>
    <property type="project" value="InterPro"/>
</dbReference>
<dbReference type="GO" id="GO:0060271">
    <property type="term" value="P:cilium assembly"/>
    <property type="evidence" value="ECO:0007669"/>
    <property type="project" value="InterPro"/>
</dbReference>
<feature type="compositionally biased region" description="Basic and acidic residues" evidence="2">
    <location>
        <begin position="260"/>
        <end position="280"/>
    </location>
</feature>
<evidence type="ECO:0000313" key="4">
    <source>
        <dbReference type="Ensembl" id="ENSCPBP00000040834.1"/>
    </source>
</evidence>
<reference evidence="4" key="1">
    <citation type="submission" date="2025-08" db="UniProtKB">
        <authorList>
            <consortium name="Ensembl"/>
        </authorList>
    </citation>
    <scope>IDENTIFICATION</scope>
</reference>
<evidence type="ECO:0000259" key="3">
    <source>
        <dbReference type="Pfam" id="PF21007"/>
    </source>
</evidence>
<dbReference type="PANTHER" id="PTHR33689:SF1">
    <property type="entry name" value="FAS-BINDING FACTOR 1"/>
    <property type="match status" value="1"/>
</dbReference>
<feature type="region of interest" description="Disordered" evidence="2">
    <location>
        <begin position="1"/>
        <end position="51"/>
    </location>
</feature>
<dbReference type="CTD" id="85302"/>
<dbReference type="InterPro" id="IPR033561">
    <property type="entry name" value="FBF1"/>
</dbReference>
<feature type="compositionally biased region" description="Basic and acidic residues" evidence="2">
    <location>
        <begin position="437"/>
        <end position="448"/>
    </location>
</feature>
<feature type="domain" description="Fas-binding factor 1 C-terminal" evidence="3">
    <location>
        <begin position="641"/>
        <end position="863"/>
    </location>
</feature>
<organism evidence="4 5">
    <name type="scientific">Chrysemys picta bellii</name>
    <name type="common">Western painted turtle</name>
    <name type="synonym">Emys bellii</name>
    <dbReference type="NCBI Taxonomy" id="8478"/>
    <lineage>
        <taxon>Eukaryota</taxon>
        <taxon>Metazoa</taxon>
        <taxon>Chordata</taxon>
        <taxon>Craniata</taxon>
        <taxon>Vertebrata</taxon>
        <taxon>Euteleostomi</taxon>
        <taxon>Archelosauria</taxon>
        <taxon>Testudinata</taxon>
        <taxon>Testudines</taxon>
        <taxon>Cryptodira</taxon>
        <taxon>Durocryptodira</taxon>
        <taxon>Testudinoidea</taxon>
        <taxon>Emydidae</taxon>
        <taxon>Chrysemys</taxon>
    </lineage>
</organism>
<feature type="compositionally biased region" description="Polar residues" evidence="2">
    <location>
        <begin position="527"/>
        <end position="538"/>
    </location>
</feature>
<evidence type="ECO:0000256" key="1">
    <source>
        <dbReference type="SAM" id="Coils"/>
    </source>
</evidence>
<dbReference type="RefSeq" id="XP_023957449.1">
    <property type="nucleotide sequence ID" value="XM_024101681.3"/>
</dbReference>
<feature type="compositionally biased region" description="Polar residues" evidence="2">
    <location>
        <begin position="413"/>
        <end position="428"/>
    </location>
</feature>
<feature type="compositionally biased region" description="Acidic residues" evidence="2">
    <location>
        <begin position="238"/>
        <end position="247"/>
    </location>
</feature>
<accession>A0A8C3PGC4</accession>
<sequence>MAAKPKKGLKGSIQDMLSDLLGDDDETPIKSNKPSQHLGGSGRRTRDIISKASKKSILEDGVFSKMAAEEGAGAEESDLSDVDPQALLETLKEMDDMEADLLGIKKSSSGAGRTMAKGSEKLESSGDLAKTSGKLTTVEKGESATGIEKKPLSTPTTPQRQYKKFSFEDDEDESKNQPHLDNPLAGLLSDEEDDAAKKLPPTGTKSSPERRTGPAKGMSLSLAPGHAVAPVRRREELTFEDDGDDLMDALGFGKSPTGELKQERKGEEEEPRPARSKLEELLGSGTAAKLLERPITGERKEFKLDTKYQQQPDKETIWGNEDFTFGAYQPTVASTPEGLQSRRQSVRFSAENINELKMDQRSKPTTPSTTSPMRGSKTGADWLGLKDEDFIELDPPSPAKDAAKGSPAAAPLNTPSSTSATKQPSPASQFLPGTKSAAEEAAAKPRPLEEEEDSWLNDALSRKKSQLQGKVKEKRSGPSGFLRQDDKVDTITVTSQPVPSVREPQWSAVPEDKSTRMEDSGYPIPLLTTQKQASSLTSESRKGAPLGDASNAASLQGHPEGLGFPTLTQVAVSGAPLQQVLLPQQLLEAEPLALSLLNASEYEKRLVALRAQLRENAAGHQAELLSAQTRLTELESQVRKLELERNQQKLLLESLQQRHQEDLELIENAHRSRVKVMEESSRQREARLRQENEELAAQSLSHCQSAERAKSELLAQQQRRLAELEQEKVQEVERLRELQRASILEMRKDHEEQLQRLKRLKDQEIDAVTSATSHTRSLNGVIEQMEKFSSNLSDLSYKVEATHHNTSQELEIGARQRDEQLRVLQDRLTRQQRDMEEERSRLQEVIAKMEARLSEQTRLLEQNVLLEEQKSVMQKCAEERRKLAMEWSEFHTQQKLSKERMERDVDRALQIDSQREGAIMTLAKEQADLKIKASELRAKEEQLARERESVEQERQELRLEKERVNAAALHVKQRAEEIDGMSKLSSQKYEEGERALLEAKKVESEHQTRLGTVQQRLERLRQQEQHLHQERQNLAHQRRQLEQLREELPNSPVQFLTKPRGPHPGAQTKSLSSTHYFPPPVIDLPWHNSGRTGGTQGTAGAGPAELYARLVLLKHTAERDRDFLEDEQFFLETLKKASYNMSTA</sequence>
<feature type="coiled-coil region" evidence="1">
    <location>
        <begin position="610"/>
        <end position="767"/>
    </location>
</feature>
<gene>
    <name evidence="4" type="primary">FBF1</name>
</gene>
<reference evidence="4" key="2">
    <citation type="submission" date="2025-09" db="UniProtKB">
        <authorList>
            <consortium name="Ensembl"/>
        </authorList>
    </citation>
    <scope>IDENTIFICATION</scope>
</reference>
<dbReference type="InterPro" id="IPR049390">
    <property type="entry name" value="FBF1_C"/>
</dbReference>
<evidence type="ECO:0000313" key="5">
    <source>
        <dbReference type="Proteomes" id="UP000694380"/>
    </source>
</evidence>
<feature type="region of interest" description="Disordered" evidence="2">
    <location>
        <begin position="329"/>
        <end position="560"/>
    </location>
</feature>
<dbReference type="GeneTree" id="ENSGT00720000108861"/>
<feature type="region of interest" description="Disordered" evidence="2">
    <location>
        <begin position="102"/>
        <end position="285"/>
    </location>
</feature>
<keyword evidence="5" id="KW-1185">Reference proteome</keyword>
<feature type="compositionally biased region" description="Basic and acidic residues" evidence="2">
    <location>
        <begin position="510"/>
        <end position="519"/>
    </location>
</feature>
<dbReference type="GO" id="GO:0005814">
    <property type="term" value="C:centriole"/>
    <property type="evidence" value="ECO:0007669"/>
    <property type="project" value="TreeGrafter"/>
</dbReference>
<dbReference type="GeneID" id="101931974"/>
<dbReference type="Pfam" id="PF21007">
    <property type="entry name" value="FBF1"/>
    <property type="match status" value="1"/>
</dbReference>
<dbReference type="PANTHER" id="PTHR33689">
    <property type="entry name" value="FAS-BINDING FACTOR 1"/>
    <property type="match status" value="1"/>
</dbReference>